<dbReference type="Gene3D" id="3.20.20.140">
    <property type="entry name" value="Metal-dependent hydrolases"/>
    <property type="match status" value="1"/>
</dbReference>
<reference evidence="2 3" key="1">
    <citation type="journal article" date="2015" name="Antonie Van Leeuwenhoek">
        <title>Prauserella endophytica sp. nov., an endophytic actinobacterium isolated from Tamarix taklamakanensis.</title>
        <authorList>
            <person name="Liu J.M."/>
            <person name="Habden X."/>
            <person name="Guo L."/>
            <person name="Tuo L."/>
            <person name="Jiang Z.K."/>
            <person name="Liu S.W."/>
            <person name="Liu X.F."/>
            <person name="Chen L."/>
            <person name="Li R.F."/>
            <person name="Zhang Y.Q."/>
            <person name="Sun C.H."/>
        </authorList>
    </citation>
    <scope>NUCLEOTIDE SEQUENCE [LARGE SCALE GENOMIC DNA]</scope>
    <source>
        <strain evidence="2 3">CGMCC 4.7182</strain>
    </source>
</reference>
<dbReference type="SUPFAM" id="SSF51556">
    <property type="entry name" value="Metallo-dependent hydrolases"/>
    <property type="match status" value="1"/>
</dbReference>
<accession>A0ABY2S5R4</accession>
<organism evidence="2 3">
    <name type="scientific">Prauserella endophytica</name>
    <dbReference type="NCBI Taxonomy" id="1592324"/>
    <lineage>
        <taxon>Bacteria</taxon>
        <taxon>Bacillati</taxon>
        <taxon>Actinomycetota</taxon>
        <taxon>Actinomycetes</taxon>
        <taxon>Pseudonocardiales</taxon>
        <taxon>Pseudonocardiaceae</taxon>
        <taxon>Prauserella</taxon>
        <taxon>Prauserella coralliicola group</taxon>
    </lineage>
</organism>
<evidence type="ECO:0000313" key="2">
    <source>
        <dbReference type="EMBL" id="TKG70658.1"/>
    </source>
</evidence>
<dbReference type="InterPro" id="IPR051781">
    <property type="entry name" value="Metallo-dep_Hydrolase"/>
</dbReference>
<sequence>MRIDAELLIPGDGEPVPGATLTVADGKIVYAGPTVNAPDEVTAEPAEARVHTLMPGLWDAHAHLLGAKMLDHVAIALTPVAVRAARSVADLRAALDAGVTSIRDLGGLGVDLAEAVNEGSVVGPRIYGAGAILTPTGGHGDVPSLPLRLVGERDPGVRIESRICDGVSDCVRAVREQLRRSARLIKVCASGTMGTLIDNPSQLQFTPEELRAIVETAGLADRIVAAHAVGRPGILAAVQAGVRTIEHGSDLDDEACDAMRETGTILVPTCGVVEHFTSIPGLADEARSALERTAARHNESIARAIERGVEVALGTDAVTSHAFGASPVSWGSHGAELKRLVRLGMSPLAAIRSATAVGPATLGPQAPLTGQLVTGYDADMIALSINPLTEAHRLADPTVVEQVWIGGRLVKGTHAVAV</sequence>
<proteinExistence type="predicted"/>
<dbReference type="Gene3D" id="2.30.40.10">
    <property type="entry name" value="Urease, subunit C, domain 1"/>
    <property type="match status" value="1"/>
</dbReference>
<dbReference type="InterPro" id="IPR032466">
    <property type="entry name" value="Metal_Hydrolase"/>
</dbReference>
<evidence type="ECO:0000259" key="1">
    <source>
        <dbReference type="Pfam" id="PF01979"/>
    </source>
</evidence>
<dbReference type="EMBL" id="SWMS01000008">
    <property type="protein sequence ID" value="TKG70658.1"/>
    <property type="molecule type" value="Genomic_DNA"/>
</dbReference>
<dbReference type="PANTHER" id="PTHR43135:SF3">
    <property type="entry name" value="ALPHA-D-RIBOSE 1-METHYLPHOSPHONATE 5-TRIPHOSPHATE DIPHOSPHATASE"/>
    <property type="match status" value="1"/>
</dbReference>
<protein>
    <submittedName>
        <fullName evidence="2">Amidohydrolase family protein</fullName>
    </submittedName>
</protein>
<dbReference type="InterPro" id="IPR006680">
    <property type="entry name" value="Amidohydro-rel"/>
</dbReference>
<dbReference type="Pfam" id="PF01979">
    <property type="entry name" value="Amidohydro_1"/>
    <property type="match status" value="1"/>
</dbReference>
<dbReference type="InterPro" id="IPR057744">
    <property type="entry name" value="OTAase-like"/>
</dbReference>
<feature type="domain" description="Amidohydrolase-related" evidence="1">
    <location>
        <begin position="52"/>
        <end position="410"/>
    </location>
</feature>
<dbReference type="InterPro" id="IPR011059">
    <property type="entry name" value="Metal-dep_hydrolase_composite"/>
</dbReference>
<dbReference type="SUPFAM" id="SSF51338">
    <property type="entry name" value="Composite domain of metallo-dependent hydrolases"/>
    <property type="match status" value="1"/>
</dbReference>
<name>A0ABY2S5R4_9PSEU</name>
<keyword evidence="3" id="KW-1185">Reference proteome</keyword>
<dbReference type="Proteomes" id="UP000309992">
    <property type="component" value="Unassembled WGS sequence"/>
</dbReference>
<gene>
    <name evidence="2" type="ORF">FCN18_17285</name>
</gene>
<dbReference type="PANTHER" id="PTHR43135">
    <property type="entry name" value="ALPHA-D-RIBOSE 1-METHYLPHOSPHONATE 5-TRIPHOSPHATE DIPHOSPHATASE"/>
    <property type="match status" value="1"/>
</dbReference>
<dbReference type="CDD" id="cd01299">
    <property type="entry name" value="Met_dep_hydrolase_A"/>
    <property type="match status" value="1"/>
</dbReference>
<comment type="caution">
    <text evidence="2">The sequence shown here is derived from an EMBL/GenBank/DDBJ whole genome shotgun (WGS) entry which is preliminary data.</text>
</comment>
<evidence type="ECO:0000313" key="3">
    <source>
        <dbReference type="Proteomes" id="UP000309992"/>
    </source>
</evidence>